<evidence type="ECO:0000256" key="3">
    <source>
        <dbReference type="ARBA" id="ARBA00022692"/>
    </source>
</evidence>
<dbReference type="GO" id="GO:0046873">
    <property type="term" value="F:metal ion transmembrane transporter activity"/>
    <property type="evidence" value="ECO:0007669"/>
    <property type="project" value="InterPro"/>
</dbReference>
<evidence type="ECO:0000256" key="1">
    <source>
        <dbReference type="ARBA" id="ARBA00004141"/>
    </source>
</evidence>
<dbReference type="Pfam" id="PF01544">
    <property type="entry name" value="CorA"/>
    <property type="match status" value="1"/>
</dbReference>
<protein>
    <submittedName>
        <fullName evidence="7">Metal ion transporter C27B12.12c</fullName>
    </submittedName>
</protein>
<evidence type="ECO:0000256" key="2">
    <source>
        <dbReference type="ARBA" id="ARBA00009765"/>
    </source>
</evidence>
<dbReference type="SUPFAM" id="SSF143865">
    <property type="entry name" value="CorA soluble domain-like"/>
    <property type="match status" value="1"/>
</dbReference>
<keyword evidence="8" id="KW-1185">Reference proteome</keyword>
<dbReference type="InterPro" id="IPR045861">
    <property type="entry name" value="CorA_cytoplasmic_dom"/>
</dbReference>
<keyword evidence="3 6" id="KW-0812">Transmembrane</keyword>
<feature type="transmembrane region" description="Helical" evidence="6">
    <location>
        <begin position="447"/>
        <end position="465"/>
    </location>
</feature>
<accession>A0A9Q0NHM6</accession>
<comment type="caution">
    <text evidence="7">The sequence shown here is derived from an EMBL/GenBank/DDBJ whole genome shotgun (WGS) entry which is preliminary data.</text>
</comment>
<comment type="similarity">
    <text evidence="2">Belongs to the CorA metal ion transporter (MIT) (TC 1.A.35) family.</text>
</comment>
<dbReference type="PANTHER" id="PTHR21535">
    <property type="entry name" value="MAGNESIUM AND COBALT TRANSPORT PROTEIN/MITOCHONDRIAL IMPORT INNER MEMBRANE TRANSLOCASE SUBUNIT TIM8"/>
    <property type="match status" value="1"/>
</dbReference>
<organism evidence="7 8">
    <name type="scientific">Pseudolycoriella hygida</name>
    <dbReference type="NCBI Taxonomy" id="35572"/>
    <lineage>
        <taxon>Eukaryota</taxon>
        <taxon>Metazoa</taxon>
        <taxon>Ecdysozoa</taxon>
        <taxon>Arthropoda</taxon>
        <taxon>Hexapoda</taxon>
        <taxon>Insecta</taxon>
        <taxon>Pterygota</taxon>
        <taxon>Neoptera</taxon>
        <taxon>Endopterygota</taxon>
        <taxon>Diptera</taxon>
        <taxon>Nematocera</taxon>
        <taxon>Sciaroidea</taxon>
        <taxon>Sciaridae</taxon>
        <taxon>Pseudolycoriella</taxon>
    </lineage>
</organism>
<dbReference type="Gene3D" id="1.20.58.340">
    <property type="entry name" value="Magnesium transport protein CorA, transmembrane region"/>
    <property type="match status" value="1"/>
</dbReference>
<evidence type="ECO:0000313" key="8">
    <source>
        <dbReference type="Proteomes" id="UP001151699"/>
    </source>
</evidence>
<name>A0A9Q0NHM6_9DIPT</name>
<dbReference type="OrthoDB" id="29879at2759"/>
<evidence type="ECO:0000313" key="7">
    <source>
        <dbReference type="EMBL" id="KAJ6649926.1"/>
    </source>
</evidence>
<dbReference type="GO" id="GO:0016020">
    <property type="term" value="C:membrane"/>
    <property type="evidence" value="ECO:0007669"/>
    <property type="project" value="UniProtKB-SubCell"/>
</dbReference>
<dbReference type="PANTHER" id="PTHR21535:SF51">
    <property type="entry name" value="MANGANESE RESISTANCE PROTEIN MNR2"/>
    <property type="match status" value="1"/>
</dbReference>
<evidence type="ECO:0000256" key="6">
    <source>
        <dbReference type="SAM" id="Phobius"/>
    </source>
</evidence>
<proteinExistence type="inferred from homology"/>
<comment type="subcellular location">
    <subcellularLocation>
        <location evidence="1">Membrane</location>
        <topology evidence="1">Multi-pass membrane protein</topology>
    </subcellularLocation>
</comment>
<sequence length="507" mass="57672">MNLCLLRRSVPFAPSALQSWISPKNFYHKVNKFPHYVSTLNFTDNLSLCVRKITTTPCFTSRIGKGRRRTLSKEDTRLSEVITIYEKLTKSKDRSDANIFRFAEETKMNDANSESATILDFSKFRDIYNQNYTYFSAATGLIQAHALHTLQWKYSTSRSSATTEVTSNFSDLIFNSKQFCLGIVNPTEDDLALLKTHLHVHDLTLRDIREQNTEEKVEVFKNYTFISLKVYLEAAENQTDPLPRGKKEDLNILMFPDPEIAIILHYGTPWCGFKDVLGFLNLLCNYGNSTLTPDWVLFSIIIELMQDAKFAIQQLEPKILNLKIANSDSVHMPSRLVTDLNGNATDLSQVLTKNFANEFEIYKINRFVKPKIKVLKELEFKENARFSPKVLNLLSGTRKELEEVGEALGNFNHILERSQDTCLTLANVRQSQEANRMGGMMKRLSEVALLFLPLQAIAGLLGMNVKIPLQGCDSTLPFWGIIAASSAMVIILYRFNRAVSTKNCNTK</sequence>
<keyword evidence="4 6" id="KW-1133">Transmembrane helix</keyword>
<dbReference type="InterPro" id="IPR045863">
    <property type="entry name" value="CorA_TM1_TM2"/>
</dbReference>
<gene>
    <name evidence="7" type="primary">pi066</name>
    <name evidence="7" type="ORF">Bhyg_05167</name>
</gene>
<feature type="transmembrane region" description="Helical" evidence="6">
    <location>
        <begin position="477"/>
        <end position="495"/>
    </location>
</feature>
<dbReference type="Proteomes" id="UP001151699">
    <property type="component" value="Chromosome A"/>
</dbReference>
<evidence type="ECO:0000256" key="4">
    <source>
        <dbReference type="ARBA" id="ARBA00022989"/>
    </source>
</evidence>
<dbReference type="AlphaFoldDB" id="A0A9Q0NHM6"/>
<dbReference type="SUPFAM" id="SSF144083">
    <property type="entry name" value="Magnesium transport protein CorA, transmembrane region"/>
    <property type="match status" value="1"/>
</dbReference>
<evidence type="ECO:0000256" key="5">
    <source>
        <dbReference type="ARBA" id="ARBA00023136"/>
    </source>
</evidence>
<dbReference type="Gene3D" id="3.30.460.20">
    <property type="entry name" value="CorA soluble domain-like"/>
    <property type="match status" value="1"/>
</dbReference>
<reference evidence="7" key="1">
    <citation type="submission" date="2022-07" db="EMBL/GenBank/DDBJ databases">
        <authorList>
            <person name="Trinca V."/>
            <person name="Uliana J.V.C."/>
            <person name="Torres T.T."/>
            <person name="Ward R.J."/>
            <person name="Monesi N."/>
        </authorList>
    </citation>
    <scope>NUCLEOTIDE SEQUENCE</scope>
    <source>
        <strain evidence="7">HSMRA1968</strain>
        <tissue evidence="7">Whole embryos</tissue>
    </source>
</reference>
<dbReference type="EMBL" id="WJQU01000001">
    <property type="protein sequence ID" value="KAJ6649926.1"/>
    <property type="molecule type" value="Genomic_DNA"/>
</dbReference>
<dbReference type="InterPro" id="IPR002523">
    <property type="entry name" value="MgTranspt_CorA/ZnTranspt_ZntB"/>
</dbReference>
<keyword evidence="5 6" id="KW-0472">Membrane</keyword>